<dbReference type="GO" id="GO:0009307">
    <property type="term" value="P:DNA restriction-modification system"/>
    <property type="evidence" value="ECO:0007669"/>
    <property type="project" value="UniProtKB-KW"/>
</dbReference>
<dbReference type="GO" id="GO:0032259">
    <property type="term" value="P:methylation"/>
    <property type="evidence" value="ECO:0007669"/>
    <property type="project" value="UniProtKB-KW"/>
</dbReference>
<dbReference type="AlphaFoldDB" id="A0A9D0YYL7"/>
<keyword evidence="2" id="KW-0489">Methyltransferase</keyword>
<dbReference type="InterPro" id="IPR029063">
    <property type="entry name" value="SAM-dependent_MTases_sf"/>
</dbReference>
<dbReference type="InterPro" id="IPR002052">
    <property type="entry name" value="DNA_methylase_N6_adenine_CS"/>
</dbReference>
<evidence type="ECO:0000313" key="8">
    <source>
        <dbReference type="Proteomes" id="UP000886819"/>
    </source>
</evidence>
<evidence type="ECO:0000256" key="4">
    <source>
        <dbReference type="ARBA" id="ARBA00022691"/>
    </source>
</evidence>
<keyword evidence="5" id="KW-0680">Restriction system</keyword>
<evidence type="ECO:0000259" key="6">
    <source>
        <dbReference type="Pfam" id="PF01555"/>
    </source>
</evidence>
<organism evidence="7 8">
    <name type="scientific">Candidatus Avichristensenella intestinipullorum</name>
    <dbReference type="NCBI Taxonomy" id="2840693"/>
    <lineage>
        <taxon>Bacteria</taxon>
        <taxon>Bacillati</taxon>
        <taxon>Bacillota</taxon>
        <taxon>Clostridia</taxon>
        <taxon>Candidatus Avichristensenella</taxon>
    </lineage>
</organism>
<reference evidence="7" key="1">
    <citation type="submission" date="2020-10" db="EMBL/GenBank/DDBJ databases">
        <authorList>
            <person name="Gilroy R."/>
        </authorList>
    </citation>
    <scope>NUCLEOTIDE SEQUENCE</scope>
    <source>
        <strain evidence="7">ChiHile30-977</strain>
    </source>
</reference>
<sequence>MRFRPMPCAAEAHAGTGAGGTLALGDLTAMADALRAQYAGQVQTIYLDPPFCTGKTFVLRQRCGEAGWSTGSPAVNLPAYDDRWPDREALLSLLRQAVELSYDLLGRTGSLFVHIDSRLHARARLLLDDIFGEKQFVNEIVWAYQSGGRSLSHFSRKHDIILYYRKTPGAYFDIRAVGLPRPKTRTNHMRRGVDARGRSYRSIVSQGREYRYYDDEPTFPGDVWSDVSHLQQKDPQRTGYEGQKPLKLLERIVLCSSRPGDLVCDLFAGSGTTAVAAARHGRRFLAVDKSPAALAVMRKRLLGHTMRVDAPCAAGAPRLRGEVRPGLGFSEIFLEEYRMEDGLFPLCLEGAEAVEQLSVGYLRADTFHAFANAARSKLSPRLPESLELPVLDGLPAVLTVDVLGRRMVHVLEGENDGQI</sequence>
<evidence type="ECO:0000256" key="1">
    <source>
        <dbReference type="ARBA" id="ARBA00006594"/>
    </source>
</evidence>
<evidence type="ECO:0000313" key="7">
    <source>
        <dbReference type="EMBL" id="HIQ63223.1"/>
    </source>
</evidence>
<dbReference type="Proteomes" id="UP000886819">
    <property type="component" value="Unassembled WGS sequence"/>
</dbReference>
<dbReference type="GO" id="GO:0008170">
    <property type="term" value="F:N-methyltransferase activity"/>
    <property type="evidence" value="ECO:0007669"/>
    <property type="project" value="InterPro"/>
</dbReference>
<reference evidence="7" key="2">
    <citation type="journal article" date="2021" name="PeerJ">
        <title>Extensive microbial diversity within the chicken gut microbiome revealed by metagenomics and culture.</title>
        <authorList>
            <person name="Gilroy R."/>
            <person name="Ravi A."/>
            <person name="Getino M."/>
            <person name="Pursley I."/>
            <person name="Horton D.L."/>
            <person name="Alikhan N.F."/>
            <person name="Baker D."/>
            <person name="Gharbi K."/>
            <person name="Hall N."/>
            <person name="Watson M."/>
            <person name="Adriaenssens E.M."/>
            <person name="Foster-Nyarko E."/>
            <person name="Jarju S."/>
            <person name="Secka A."/>
            <person name="Antonio M."/>
            <person name="Oren A."/>
            <person name="Chaudhuri R.R."/>
            <person name="La Ragione R."/>
            <person name="Hildebrand F."/>
            <person name="Pallen M.J."/>
        </authorList>
    </citation>
    <scope>NUCLEOTIDE SEQUENCE</scope>
    <source>
        <strain evidence="7">ChiHile30-977</strain>
    </source>
</reference>
<feature type="domain" description="DNA methylase N-4/N-6" evidence="6">
    <location>
        <begin position="42"/>
        <end position="294"/>
    </location>
</feature>
<accession>A0A9D0YYL7</accession>
<dbReference type="PRINTS" id="PR00506">
    <property type="entry name" value="D21N6MTFRASE"/>
</dbReference>
<dbReference type="Pfam" id="PF01555">
    <property type="entry name" value="N6_N4_Mtase"/>
    <property type="match status" value="1"/>
</dbReference>
<dbReference type="InterPro" id="IPR002941">
    <property type="entry name" value="DNA_methylase_N4/N6"/>
</dbReference>
<keyword evidence="3" id="KW-0808">Transferase</keyword>
<keyword evidence="4" id="KW-0949">S-adenosyl-L-methionine</keyword>
<evidence type="ECO:0000256" key="2">
    <source>
        <dbReference type="ARBA" id="ARBA00022603"/>
    </source>
</evidence>
<dbReference type="PROSITE" id="PS00092">
    <property type="entry name" value="N6_MTASE"/>
    <property type="match status" value="1"/>
</dbReference>
<proteinExistence type="inferred from homology"/>
<dbReference type="Gene3D" id="3.40.50.150">
    <property type="entry name" value="Vaccinia Virus protein VP39"/>
    <property type="match status" value="1"/>
</dbReference>
<evidence type="ECO:0000256" key="5">
    <source>
        <dbReference type="ARBA" id="ARBA00022747"/>
    </source>
</evidence>
<dbReference type="CDD" id="cd02440">
    <property type="entry name" value="AdoMet_MTases"/>
    <property type="match status" value="1"/>
</dbReference>
<protein>
    <recommendedName>
        <fullName evidence="6">DNA methylase N-4/N-6 domain-containing protein</fullName>
    </recommendedName>
</protein>
<dbReference type="GO" id="GO:0003677">
    <property type="term" value="F:DNA binding"/>
    <property type="evidence" value="ECO:0007669"/>
    <property type="project" value="InterPro"/>
</dbReference>
<evidence type="ECO:0000256" key="3">
    <source>
        <dbReference type="ARBA" id="ARBA00022679"/>
    </source>
</evidence>
<dbReference type="SUPFAM" id="SSF53335">
    <property type="entry name" value="S-adenosyl-L-methionine-dependent methyltransferases"/>
    <property type="match status" value="1"/>
</dbReference>
<dbReference type="EMBL" id="DVFI01000094">
    <property type="protein sequence ID" value="HIQ63223.1"/>
    <property type="molecule type" value="Genomic_DNA"/>
</dbReference>
<gene>
    <name evidence="7" type="ORF">IAA66_06495</name>
</gene>
<dbReference type="InterPro" id="IPR002295">
    <property type="entry name" value="N4/N6-MTase_EcoPI_Mod-like"/>
</dbReference>
<comment type="similarity">
    <text evidence="1">Belongs to the N(4)/N(6)-methyltransferase family.</text>
</comment>
<name>A0A9D0YYL7_9FIRM</name>
<comment type="caution">
    <text evidence="7">The sequence shown here is derived from an EMBL/GenBank/DDBJ whole genome shotgun (WGS) entry which is preliminary data.</text>
</comment>